<evidence type="ECO:0000256" key="3">
    <source>
        <dbReference type="ARBA" id="ARBA00022737"/>
    </source>
</evidence>
<dbReference type="SMART" id="SM00382">
    <property type="entry name" value="AAA"/>
    <property type="match status" value="2"/>
</dbReference>
<keyword evidence="10" id="KW-0234">DNA repair</keyword>
<evidence type="ECO:0000313" key="15">
    <source>
        <dbReference type="EMBL" id="MBD2869161.1"/>
    </source>
</evidence>
<keyword evidence="2" id="KW-0963">Cytoplasm</keyword>
<evidence type="ECO:0000256" key="2">
    <source>
        <dbReference type="ARBA" id="ARBA00022490"/>
    </source>
</evidence>
<comment type="similarity">
    <text evidence="11">Belongs to the ABC transporter superfamily. UvrA family.</text>
</comment>
<dbReference type="PANTHER" id="PTHR43152:SF3">
    <property type="entry name" value="UVRABC SYSTEM PROTEIN A"/>
    <property type="match status" value="1"/>
</dbReference>
<dbReference type="GO" id="GO:0016887">
    <property type="term" value="F:ATP hydrolysis activity"/>
    <property type="evidence" value="ECO:0007669"/>
    <property type="project" value="InterPro"/>
</dbReference>
<dbReference type="InterPro" id="IPR003439">
    <property type="entry name" value="ABC_transporter-like_ATP-bd"/>
</dbReference>
<dbReference type="Proteomes" id="UP000632125">
    <property type="component" value="Unassembled WGS sequence"/>
</dbReference>
<name>A0A927H566_9BACL</name>
<reference evidence="15" key="1">
    <citation type="submission" date="2020-09" db="EMBL/GenBank/DDBJ databases">
        <title>A novel bacterium of genus Paenibacillus, isolated from South China Sea.</title>
        <authorList>
            <person name="Huang H."/>
            <person name="Mo K."/>
            <person name="Hu Y."/>
        </authorList>
    </citation>
    <scope>NUCLEOTIDE SEQUENCE</scope>
    <source>
        <strain evidence="15">IB182493</strain>
    </source>
</reference>
<dbReference type="PROSITE" id="PS00211">
    <property type="entry name" value="ABC_TRANSPORTER_1"/>
    <property type="match status" value="1"/>
</dbReference>
<evidence type="ECO:0000256" key="9">
    <source>
        <dbReference type="ARBA" id="ARBA00023125"/>
    </source>
</evidence>
<keyword evidence="16" id="KW-1185">Reference proteome</keyword>
<evidence type="ECO:0000256" key="8">
    <source>
        <dbReference type="ARBA" id="ARBA00022881"/>
    </source>
</evidence>
<dbReference type="Gene3D" id="1.10.8.280">
    <property type="entry name" value="ABC transporter ATPase domain-like"/>
    <property type="match status" value="1"/>
</dbReference>
<keyword evidence="9" id="KW-0238">DNA-binding</keyword>
<dbReference type="SUPFAM" id="SSF52540">
    <property type="entry name" value="P-loop containing nucleoside triphosphate hydrolases"/>
    <property type="match status" value="2"/>
</dbReference>
<evidence type="ECO:0000256" key="7">
    <source>
        <dbReference type="ARBA" id="ARBA00022840"/>
    </source>
</evidence>
<evidence type="ECO:0000256" key="13">
    <source>
        <dbReference type="ARBA" id="ARBA00042156"/>
    </source>
</evidence>
<keyword evidence="3" id="KW-0677">Repeat</keyword>
<evidence type="ECO:0000256" key="11">
    <source>
        <dbReference type="ARBA" id="ARBA00038000"/>
    </source>
</evidence>
<dbReference type="InterPro" id="IPR003593">
    <property type="entry name" value="AAA+_ATPase"/>
</dbReference>
<keyword evidence="7" id="KW-0067">ATP-binding</keyword>
<keyword evidence="4" id="KW-0547">Nucleotide-binding</keyword>
<dbReference type="EMBL" id="JACXIY010000013">
    <property type="protein sequence ID" value="MBD2869161.1"/>
    <property type="molecule type" value="Genomic_DNA"/>
</dbReference>
<dbReference type="Gene3D" id="1.20.1580.10">
    <property type="entry name" value="ABC transporter ATPase like domain"/>
    <property type="match status" value="2"/>
</dbReference>
<dbReference type="CDD" id="cd03270">
    <property type="entry name" value="ABC_UvrA_I"/>
    <property type="match status" value="1"/>
</dbReference>
<dbReference type="Pfam" id="PF00005">
    <property type="entry name" value="ABC_tran"/>
    <property type="match status" value="1"/>
</dbReference>
<dbReference type="InterPro" id="IPR027417">
    <property type="entry name" value="P-loop_NTPase"/>
</dbReference>
<dbReference type="RefSeq" id="WP_190861024.1">
    <property type="nucleotide sequence ID" value="NZ_JACXIY010000013.1"/>
</dbReference>
<gene>
    <name evidence="15" type="ORF">IDH41_11285</name>
</gene>
<keyword evidence="8" id="KW-0267">Excision nuclease</keyword>
<dbReference type="PANTHER" id="PTHR43152">
    <property type="entry name" value="UVRABC SYSTEM PROTEIN A"/>
    <property type="match status" value="1"/>
</dbReference>
<evidence type="ECO:0000256" key="5">
    <source>
        <dbReference type="ARBA" id="ARBA00022763"/>
    </source>
</evidence>
<organism evidence="15 16">
    <name type="scientific">Paenibacillus arenilitoris</name>
    <dbReference type="NCBI Taxonomy" id="2772299"/>
    <lineage>
        <taxon>Bacteria</taxon>
        <taxon>Bacillati</taxon>
        <taxon>Bacillota</taxon>
        <taxon>Bacilli</taxon>
        <taxon>Bacillales</taxon>
        <taxon>Paenibacillaceae</taxon>
        <taxon>Paenibacillus</taxon>
    </lineage>
</organism>
<comment type="subcellular location">
    <subcellularLocation>
        <location evidence="1">Cytoplasm</location>
    </subcellularLocation>
</comment>
<dbReference type="GO" id="GO:0003677">
    <property type="term" value="F:DNA binding"/>
    <property type="evidence" value="ECO:0007669"/>
    <property type="project" value="UniProtKB-KW"/>
</dbReference>
<feature type="domain" description="ABC transporter" evidence="14">
    <location>
        <begin position="453"/>
        <end position="750"/>
    </location>
</feature>
<evidence type="ECO:0000256" key="6">
    <source>
        <dbReference type="ARBA" id="ARBA00022769"/>
    </source>
</evidence>
<evidence type="ECO:0000259" key="14">
    <source>
        <dbReference type="PROSITE" id="PS50893"/>
    </source>
</evidence>
<comment type="caution">
    <text evidence="15">The sequence shown here is derived from an EMBL/GenBank/DDBJ whole genome shotgun (WGS) entry which is preliminary data.</text>
</comment>
<dbReference type="Gene3D" id="3.40.50.300">
    <property type="entry name" value="P-loop containing nucleotide triphosphate hydrolases"/>
    <property type="match status" value="3"/>
</dbReference>
<dbReference type="GO" id="GO:0005737">
    <property type="term" value="C:cytoplasm"/>
    <property type="evidence" value="ECO:0007669"/>
    <property type="project" value="UniProtKB-SubCell"/>
</dbReference>
<evidence type="ECO:0000313" key="16">
    <source>
        <dbReference type="Proteomes" id="UP000632125"/>
    </source>
</evidence>
<protein>
    <recommendedName>
        <fullName evidence="12">UvrABC system protein A</fullName>
    </recommendedName>
    <alternativeName>
        <fullName evidence="13">Excinuclease ABC subunit A</fullName>
    </alternativeName>
</protein>
<evidence type="ECO:0000256" key="4">
    <source>
        <dbReference type="ARBA" id="ARBA00022741"/>
    </source>
</evidence>
<proteinExistence type="inferred from homology"/>
<dbReference type="GO" id="GO:0006281">
    <property type="term" value="P:DNA repair"/>
    <property type="evidence" value="ECO:0007669"/>
    <property type="project" value="UniProtKB-KW"/>
</dbReference>
<evidence type="ECO:0000256" key="1">
    <source>
        <dbReference type="ARBA" id="ARBA00004496"/>
    </source>
</evidence>
<dbReference type="InterPro" id="IPR017871">
    <property type="entry name" value="ABC_transporter-like_CS"/>
</dbReference>
<evidence type="ECO:0000256" key="12">
    <source>
        <dbReference type="ARBA" id="ARBA00039316"/>
    </source>
</evidence>
<dbReference type="AlphaFoldDB" id="A0A927H566"/>
<sequence>MNQEYIEIRRARENNLKDVSLRIPKRKITIFTGVSGSGKSSIVFDTLAAEAQRLLNDNFSLFARKFMPRYPQPQADAIENLNMAVIVDQKRLGGGAHSTLGTVTDISPVLRLLFSRIGQPCIGNENLFSFNDPKGMCPNCNGVGRMAGLDLDVALDKSKSLNEGAILLPEYAVGSYEWTICEHSGYFDLNKKLTDYSKAEIEQLLYSKPCKIEMSVGGKMMNFTYEGIIEKFVRKYIRRDVKSLSERTQKMVAPFITDGPCVLCGGARLSQEALECRINSYNIAELSALEVGRLIGLLREIDDPVAAPIVGALKERLQHLIDIGLDYLTLDRPIDTLSGGESQRVKLVKHLGGSLVDVMYIFDEPSVGLHPRDVYRLGDLLRKLRDKGNTVIVVEHDPDVIRIADHIVDVGPYASSGGGMIVYEGSYEGLLQADTLTGQHLKQALPVKTNVRVPTGKLPIRGAALYNLKDINVDIPTGVITVVSGVAGSGKSTLINRVFMQKYPHAIVIDQSSVGVSTRSIPATYIGIMDDLRKAFAAVNKVNAGLFSFNSKGACEQCQGLGVIFMDLAYLDEVKLPCDVCGGKRFKEEVLGYRLYGRSIADVLAMTVREALDYFDPSHGEIVRKLMAMSDVGLDYLTLGQPLSTLSGGECQRIKLASELHKRGSIYVMDEPTTGLHMSDIEHLLATMNRLVDAGNTVIVIEHNLEIIRRADWIIEMGPEGGNKGGTIVFEGTPDQLLRAEYSLTSQYLVISGQAARAR</sequence>
<dbReference type="GO" id="GO:0005524">
    <property type="term" value="F:ATP binding"/>
    <property type="evidence" value="ECO:0007669"/>
    <property type="project" value="UniProtKB-KW"/>
</dbReference>
<dbReference type="PROSITE" id="PS50893">
    <property type="entry name" value="ABC_TRANSPORTER_2"/>
    <property type="match status" value="1"/>
</dbReference>
<keyword evidence="5" id="KW-0227">DNA damage</keyword>
<dbReference type="GO" id="GO:0004518">
    <property type="term" value="F:nuclease activity"/>
    <property type="evidence" value="ECO:0007669"/>
    <property type="project" value="UniProtKB-KW"/>
</dbReference>
<evidence type="ECO:0000256" key="10">
    <source>
        <dbReference type="ARBA" id="ARBA00023204"/>
    </source>
</evidence>
<accession>A0A927H566</accession>
<keyword evidence="6" id="KW-0228">DNA excision</keyword>